<evidence type="ECO:0000256" key="2">
    <source>
        <dbReference type="SAM" id="Phobius"/>
    </source>
</evidence>
<keyword evidence="2" id="KW-0812">Transmembrane</keyword>
<organism evidence="3 4">
    <name type="scientific">Sphingomonas metalli</name>
    <dbReference type="NCBI Taxonomy" id="1779358"/>
    <lineage>
        <taxon>Bacteria</taxon>
        <taxon>Pseudomonadati</taxon>
        <taxon>Pseudomonadota</taxon>
        <taxon>Alphaproteobacteria</taxon>
        <taxon>Sphingomonadales</taxon>
        <taxon>Sphingomonadaceae</taxon>
        <taxon>Sphingomonas</taxon>
    </lineage>
</organism>
<keyword evidence="2" id="KW-1133">Transmembrane helix</keyword>
<evidence type="ECO:0000256" key="1">
    <source>
        <dbReference type="SAM" id="MobiDB-lite"/>
    </source>
</evidence>
<reference evidence="3" key="2">
    <citation type="submission" date="2020-09" db="EMBL/GenBank/DDBJ databases">
        <authorList>
            <person name="Sun Q."/>
            <person name="Zhou Y."/>
        </authorList>
    </citation>
    <scope>NUCLEOTIDE SEQUENCE</scope>
    <source>
        <strain evidence="3">CGMCC 1.15330</strain>
    </source>
</reference>
<reference evidence="3" key="1">
    <citation type="journal article" date="2014" name="Int. J. Syst. Evol. Microbiol.">
        <title>Complete genome sequence of Corynebacterium casei LMG S-19264T (=DSM 44701T), isolated from a smear-ripened cheese.</title>
        <authorList>
            <consortium name="US DOE Joint Genome Institute (JGI-PGF)"/>
            <person name="Walter F."/>
            <person name="Albersmeier A."/>
            <person name="Kalinowski J."/>
            <person name="Ruckert C."/>
        </authorList>
    </citation>
    <scope>NUCLEOTIDE SEQUENCE</scope>
    <source>
        <strain evidence="3">CGMCC 1.15330</strain>
    </source>
</reference>
<dbReference type="RefSeq" id="WP_188656653.1">
    <property type="nucleotide sequence ID" value="NZ_BMIH01000001.1"/>
</dbReference>
<evidence type="ECO:0000313" key="4">
    <source>
        <dbReference type="Proteomes" id="UP000623067"/>
    </source>
</evidence>
<name>A0A916SS07_9SPHN</name>
<proteinExistence type="predicted"/>
<gene>
    <name evidence="3" type="ORF">GCM10011380_00810</name>
</gene>
<feature type="transmembrane region" description="Helical" evidence="2">
    <location>
        <begin position="20"/>
        <end position="39"/>
    </location>
</feature>
<comment type="caution">
    <text evidence="3">The sequence shown here is derived from an EMBL/GenBank/DDBJ whole genome shotgun (WGS) entry which is preliminary data.</text>
</comment>
<dbReference type="Proteomes" id="UP000623067">
    <property type="component" value="Unassembled WGS sequence"/>
</dbReference>
<keyword evidence="4" id="KW-1185">Reference proteome</keyword>
<dbReference type="EMBL" id="BMIH01000001">
    <property type="protein sequence ID" value="GGB15224.1"/>
    <property type="molecule type" value="Genomic_DNA"/>
</dbReference>
<feature type="region of interest" description="Disordered" evidence="1">
    <location>
        <begin position="78"/>
        <end position="106"/>
    </location>
</feature>
<protein>
    <submittedName>
        <fullName evidence="3">Uncharacterized protein</fullName>
    </submittedName>
</protein>
<accession>A0A916SS07</accession>
<dbReference type="AlphaFoldDB" id="A0A916SS07"/>
<sequence length="129" mass="13794">MIWAASLLARIPERWRNAALVAVAVLAMAALGLFAAFMIDRVGARRAEQAINYDRTATSLDAAERTIAADRAATTNQTAADAAFSNSQEGLRNEVRTKGTDAPVGPAVAGVLDRLRDEQARAARRDTAR</sequence>
<keyword evidence="2" id="KW-0472">Membrane</keyword>
<evidence type="ECO:0000313" key="3">
    <source>
        <dbReference type="EMBL" id="GGB15224.1"/>
    </source>
</evidence>